<evidence type="ECO:0000313" key="3">
    <source>
        <dbReference type="EMBL" id="KAK0372283.1"/>
    </source>
</evidence>
<dbReference type="SUPFAM" id="SSF51735">
    <property type="entry name" value="NAD(P)-binding Rossmann-fold domains"/>
    <property type="match status" value="1"/>
</dbReference>
<dbReference type="InterPro" id="IPR020904">
    <property type="entry name" value="Sc_DH/Rdtase_CS"/>
</dbReference>
<evidence type="ECO:0000256" key="2">
    <source>
        <dbReference type="ARBA" id="ARBA00022857"/>
    </source>
</evidence>
<keyword evidence="4" id="KW-1185">Reference proteome</keyword>
<comment type="caution">
    <text evidence="3">The sequence shown here is derived from an EMBL/GenBank/DDBJ whole genome shotgun (WGS) entry which is preliminary data.</text>
</comment>
<accession>A0ABQ9PJY6</accession>
<comment type="similarity">
    <text evidence="1">Belongs to the short-chain dehydrogenases/reductases (SDR) family.</text>
</comment>
<evidence type="ECO:0000313" key="4">
    <source>
        <dbReference type="Proteomes" id="UP001169217"/>
    </source>
</evidence>
<dbReference type="Gene3D" id="3.40.50.720">
    <property type="entry name" value="NAD(P)-binding Rossmann-like Domain"/>
    <property type="match status" value="1"/>
</dbReference>
<dbReference type="PANTHER" id="PTHR42760">
    <property type="entry name" value="SHORT-CHAIN DEHYDROGENASES/REDUCTASES FAMILY MEMBER"/>
    <property type="match status" value="1"/>
</dbReference>
<gene>
    <name evidence="3" type="ORF">CLIM01_10352</name>
</gene>
<name>A0ABQ9PJY6_9PEZI</name>
<dbReference type="CDD" id="cd05233">
    <property type="entry name" value="SDR_c"/>
    <property type="match status" value="1"/>
</dbReference>
<keyword evidence="2" id="KW-0521">NADP</keyword>
<protein>
    <submittedName>
        <fullName evidence="3">Oxidoreductase ucpA</fullName>
    </submittedName>
</protein>
<evidence type="ECO:0000256" key="1">
    <source>
        <dbReference type="ARBA" id="ARBA00006484"/>
    </source>
</evidence>
<dbReference type="PRINTS" id="PR00081">
    <property type="entry name" value="GDHRDH"/>
</dbReference>
<dbReference type="PRINTS" id="PR00080">
    <property type="entry name" value="SDRFAMILY"/>
</dbReference>
<organism evidence="3 4">
    <name type="scientific">Colletotrichum limetticola</name>
    <dbReference type="NCBI Taxonomy" id="1209924"/>
    <lineage>
        <taxon>Eukaryota</taxon>
        <taxon>Fungi</taxon>
        <taxon>Dikarya</taxon>
        <taxon>Ascomycota</taxon>
        <taxon>Pezizomycotina</taxon>
        <taxon>Sordariomycetes</taxon>
        <taxon>Hypocreomycetidae</taxon>
        <taxon>Glomerellales</taxon>
        <taxon>Glomerellaceae</taxon>
        <taxon>Colletotrichum</taxon>
        <taxon>Colletotrichum acutatum species complex</taxon>
    </lineage>
</organism>
<dbReference type="PROSITE" id="PS00061">
    <property type="entry name" value="ADH_SHORT"/>
    <property type="match status" value="1"/>
</dbReference>
<dbReference type="EMBL" id="JARUPT010000381">
    <property type="protein sequence ID" value="KAK0372283.1"/>
    <property type="molecule type" value="Genomic_DNA"/>
</dbReference>
<proteinExistence type="inferred from homology"/>
<sequence length="276" mass="28637">MLNLQGKVALVIGLGQSGTDGWGIGAACAVTFAAQGAAIFGGNRTIESTTKTQTTIEQAGGVCDVVATDATSSASVKGLVDACVAKHGRIDILLANVGGSQPGCAASMEEETWDAQVELNLKSVYLACHHVLPVMEAQEGGGSIVCVSSIAGLRYIGKPQVAYNTTKAAVMQFVKATAVVYAKRGVRLNTVVPGLMETPYTRQLAERFAPKDGQPGSGGGYDAFKRMREEQVPMGRMGDAWDVANAAAFLASDEARYITGQKIVVDGGITSSTGRT</sequence>
<dbReference type="Pfam" id="PF13561">
    <property type="entry name" value="adh_short_C2"/>
    <property type="match status" value="1"/>
</dbReference>
<dbReference type="InterPro" id="IPR002347">
    <property type="entry name" value="SDR_fam"/>
</dbReference>
<dbReference type="InterPro" id="IPR036291">
    <property type="entry name" value="NAD(P)-bd_dom_sf"/>
</dbReference>
<reference evidence="3" key="1">
    <citation type="submission" date="2023-04" db="EMBL/GenBank/DDBJ databases">
        <title>Colletotrichum limetticola genome sequence.</title>
        <authorList>
            <person name="Baroncelli R."/>
        </authorList>
    </citation>
    <scope>NUCLEOTIDE SEQUENCE</scope>
    <source>
        <strain evidence="3">KLA-Anderson</strain>
    </source>
</reference>
<dbReference type="Proteomes" id="UP001169217">
    <property type="component" value="Unassembled WGS sequence"/>
</dbReference>